<keyword evidence="4" id="KW-0560">Oxidoreductase</keyword>
<dbReference type="InterPro" id="IPR012347">
    <property type="entry name" value="Ferritin-like"/>
</dbReference>
<evidence type="ECO:0000313" key="12">
    <source>
        <dbReference type="Proteomes" id="UP000323720"/>
    </source>
</evidence>
<dbReference type="InterPro" id="IPR041719">
    <property type="entry name" value="Ferritin_prok"/>
</dbReference>
<dbReference type="AlphaFoldDB" id="A0A5D0RDT4"/>
<dbReference type="PANTHER" id="PTHR11431:SF127">
    <property type="entry name" value="BACTERIAL NON-HEME FERRITIN"/>
    <property type="match status" value="1"/>
</dbReference>
<gene>
    <name evidence="11" type="ORF">ES674_08510</name>
</gene>
<comment type="catalytic activity">
    <reaction evidence="8">
        <text>4 Fe(2+) + O2 + 6 H2O = 4 iron(III) oxide-hydroxide + 12 H(+)</text>
        <dbReference type="Rhea" id="RHEA:11972"/>
        <dbReference type="ChEBI" id="CHEBI:15377"/>
        <dbReference type="ChEBI" id="CHEBI:15378"/>
        <dbReference type="ChEBI" id="CHEBI:15379"/>
        <dbReference type="ChEBI" id="CHEBI:29033"/>
        <dbReference type="ChEBI" id="CHEBI:78619"/>
        <dbReference type="EC" id="1.16.3.2"/>
    </reaction>
</comment>
<feature type="binding site" evidence="7">
    <location>
        <position position="131"/>
    </location>
    <ligand>
        <name>Fe cation</name>
        <dbReference type="ChEBI" id="CHEBI:24875"/>
        <label>1</label>
    </ligand>
</feature>
<feature type="binding site" evidence="7">
    <location>
        <position position="21"/>
    </location>
    <ligand>
        <name>Fe cation</name>
        <dbReference type="ChEBI" id="CHEBI:24875"/>
        <label>1</label>
    </ligand>
</feature>
<feature type="compositionally biased region" description="Polar residues" evidence="9">
    <location>
        <begin position="152"/>
        <end position="163"/>
    </location>
</feature>
<comment type="function">
    <text evidence="6">May alleviate iron toxicity in the presence of oxygen.</text>
</comment>
<dbReference type="InterPro" id="IPR009078">
    <property type="entry name" value="Ferritin-like_SF"/>
</dbReference>
<keyword evidence="2 8" id="KW-0409">Iron storage</keyword>
<dbReference type="FunFam" id="1.20.1260.10:FF:000001">
    <property type="entry name" value="Non-heme ferritin"/>
    <property type="match status" value="1"/>
</dbReference>
<dbReference type="RefSeq" id="WP_148403505.1">
    <property type="nucleotide sequence ID" value="NZ_VSKK01000001.1"/>
</dbReference>
<dbReference type="GO" id="GO:0008198">
    <property type="term" value="F:ferrous iron binding"/>
    <property type="evidence" value="ECO:0007669"/>
    <property type="project" value="TreeGrafter"/>
</dbReference>
<dbReference type="Proteomes" id="UP000323720">
    <property type="component" value="Unassembled WGS sequence"/>
</dbReference>
<reference evidence="11 12" key="1">
    <citation type="submission" date="2019-08" db="EMBL/GenBank/DDBJ databases">
        <title>Genomes of Antarctic Bizionia species.</title>
        <authorList>
            <person name="Bowman J.P."/>
        </authorList>
    </citation>
    <scope>NUCLEOTIDE SEQUENCE [LARGE SCALE GENOMIC DNA]</scope>
    <source>
        <strain evidence="11 12">ADA-4</strain>
    </source>
</reference>
<dbReference type="Gene3D" id="1.20.1260.10">
    <property type="match status" value="1"/>
</dbReference>
<keyword evidence="12" id="KW-1185">Reference proteome</keyword>
<protein>
    <recommendedName>
        <fullName evidence="8">Ferritin</fullName>
        <ecNumber evidence="8">1.16.3.2</ecNumber>
    </recommendedName>
</protein>
<keyword evidence="3 7" id="KW-0479">Metal-binding</keyword>
<evidence type="ECO:0000313" key="11">
    <source>
        <dbReference type="EMBL" id="TYB79777.1"/>
    </source>
</evidence>
<dbReference type="GO" id="GO:0042802">
    <property type="term" value="F:identical protein binding"/>
    <property type="evidence" value="ECO:0007669"/>
    <property type="project" value="UniProtKB-ARBA"/>
</dbReference>
<comment type="caution">
    <text evidence="11">The sequence shown here is derived from an EMBL/GenBank/DDBJ whole genome shotgun (WGS) entry which is preliminary data.</text>
</comment>
<evidence type="ECO:0000256" key="7">
    <source>
        <dbReference type="PIRSR" id="PIRSR601519-1"/>
    </source>
</evidence>
<dbReference type="InterPro" id="IPR009040">
    <property type="entry name" value="Ferritin-like_diiron"/>
</dbReference>
<evidence type="ECO:0000256" key="1">
    <source>
        <dbReference type="ARBA" id="ARBA00006950"/>
    </source>
</evidence>
<dbReference type="GO" id="GO:0006879">
    <property type="term" value="P:intracellular iron ion homeostasis"/>
    <property type="evidence" value="ECO:0007669"/>
    <property type="project" value="UniProtKB-KW"/>
</dbReference>
<dbReference type="GO" id="GO:0005829">
    <property type="term" value="C:cytosol"/>
    <property type="evidence" value="ECO:0007669"/>
    <property type="project" value="TreeGrafter"/>
</dbReference>
<evidence type="ECO:0000256" key="6">
    <source>
        <dbReference type="ARBA" id="ARBA00054546"/>
    </source>
</evidence>
<keyword evidence="5 7" id="KW-0408">Iron</keyword>
<sequence>MNTNRLSKKIEEILNFQVTKEAEAAQIYLSYGCWADSEGYGGIANFLFRHCQEERDHMMKVMQYIMERGGTVQIKAIKAPPANPKNLQECFEKTFKHEVDNTNAIYDIVNLAHEEKDWATYNFAQWFVKEQIEEEKLVMELLDKLKIAGGPNASNESLLTLDTQLGKEPDSAPLARDASMENPE</sequence>
<comment type="function">
    <text evidence="8">Iron-storage protein.</text>
</comment>
<evidence type="ECO:0000256" key="4">
    <source>
        <dbReference type="ARBA" id="ARBA00023002"/>
    </source>
</evidence>
<feature type="binding site" evidence="7">
    <location>
        <position position="57"/>
    </location>
    <ligand>
        <name>Fe cation</name>
        <dbReference type="ChEBI" id="CHEBI:24875"/>
        <label>1</label>
    </ligand>
</feature>
<feature type="domain" description="Ferritin-like diiron" evidence="10">
    <location>
        <begin position="4"/>
        <end position="149"/>
    </location>
</feature>
<evidence type="ECO:0000256" key="3">
    <source>
        <dbReference type="ARBA" id="ARBA00022723"/>
    </source>
</evidence>
<evidence type="ECO:0000259" key="10">
    <source>
        <dbReference type="PROSITE" id="PS50905"/>
    </source>
</evidence>
<comment type="similarity">
    <text evidence="1 8">Belongs to the ferritin family. Prokaryotic subfamily.</text>
</comment>
<dbReference type="PROSITE" id="PS50905">
    <property type="entry name" value="FERRITIN_LIKE"/>
    <property type="match status" value="1"/>
</dbReference>
<dbReference type="CDD" id="cd01055">
    <property type="entry name" value="Nonheme_Ferritin"/>
    <property type="match status" value="1"/>
</dbReference>
<feature type="binding site" evidence="7">
    <location>
        <position position="54"/>
    </location>
    <ligand>
        <name>Fe cation</name>
        <dbReference type="ChEBI" id="CHEBI:24875"/>
        <label>1</label>
    </ligand>
</feature>
<evidence type="ECO:0000256" key="8">
    <source>
        <dbReference type="RuleBase" id="RU361145"/>
    </source>
</evidence>
<keyword evidence="8" id="KW-0963">Cytoplasm</keyword>
<dbReference type="Pfam" id="PF00210">
    <property type="entry name" value="Ferritin"/>
    <property type="match status" value="1"/>
</dbReference>
<dbReference type="PANTHER" id="PTHR11431">
    <property type="entry name" value="FERRITIN"/>
    <property type="match status" value="1"/>
</dbReference>
<dbReference type="GO" id="GO:0008199">
    <property type="term" value="F:ferric iron binding"/>
    <property type="evidence" value="ECO:0007669"/>
    <property type="project" value="InterPro"/>
</dbReference>
<comment type="subcellular location">
    <subcellularLocation>
        <location evidence="8">Cytoplasm</location>
    </subcellularLocation>
</comment>
<dbReference type="EMBL" id="VSKK01000001">
    <property type="protein sequence ID" value="TYB79777.1"/>
    <property type="molecule type" value="Genomic_DNA"/>
</dbReference>
<dbReference type="GO" id="GO:0006826">
    <property type="term" value="P:iron ion transport"/>
    <property type="evidence" value="ECO:0007669"/>
    <property type="project" value="InterPro"/>
</dbReference>
<dbReference type="InterPro" id="IPR001519">
    <property type="entry name" value="Ferritin"/>
</dbReference>
<dbReference type="SUPFAM" id="SSF47240">
    <property type="entry name" value="Ferritin-like"/>
    <property type="match status" value="1"/>
</dbReference>
<dbReference type="InterPro" id="IPR008331">
    <property type="entry name" value="Ferritin_DPS_dom"/>
</dbReference>
<feature type="binding site" evidence="7">
    <location>
        <position position="98"/>
    </location>
    <ligand>
        <name>Fe cation</name>
        <dbReference type="ChEBI" id="CHEBI:24875"/>
        <label>1</label>
    </ligand>
</feature>
<feature type="region of interest" description="Disordered" evidence="9">
    <location>
        <begin position="151"/>
        <end position="184"/>
    </location>
</feature>
<dbReference type="GO" id="GO:0004322">
    <property type="term" value="F:ferroxidase activity"/>
    <property type="evidence" value="ECO:0007669"/>
    <property type="project" value="TreeGrafter"/>
</dbReference>
<organism evidence="11 12">
    <name type="scientific">Bizionia myxarmorum</name>
    <dbReference type="NCBI Taxonomy" id="291186"/>
    <lineage>
        <taxon>Bacteria</taxon>
        <taxon>Pseudomonadati</taxon>
        <taxon>Bacteroidota</taxon>
        <taxon>Flavobacteriia</taxon>
        <taxon>Flavobacteriales</taxon>
        <taxon>Flavobacteriaceae</taxon>
        <taxon>Bizionia</taxon>
    </lineage>
</organism>
<accession>A0A5D0RDT4</accession>
<evidence type="ECO:0000256" key="5">
    <source>
        <dbReference type="ARBA" id="ARBA00023004"/>
    </source>
</evidence>
<proteinExistence type="inferred from homology"/>
<dbReference type="EC" id="1.16.3.2" evidence="8"/>
<name>A0A5D0RDT4_9FLAO</name>
<evidence type="ECO:0000256" key="9">
    <source>
        <dbReference type="SAM" id="MobiDB-lite"/>
    </source>
</evidence>
<dbReference type="OrthoDB" id="9801481at2"/>
<evidence type="ECO:0000256" key="2">
    <source>
        <dbReference type="ARBA" id="ARBA00022434"/>
    </source>
</evidence>